<name>A0A6A1R469_9BURK</name>
<keyword evidence="1" id="KW-0805">Transcription regulation</keyword>
<dbReference type="CDD" id="cd05013">
    <property type="entry name" value="SIS_RpiR"/>
    <property type="match status" value="1"/>
</dbReference>
<dbReference type="InterPro" id="IPR035472">
    <property type="entry name" value="RpiR-like_SIS"/>
</dbReference>
<reference evidence="7" key="1">
    <citation type="submission" date="2019-09" db="EMBL/GenBank/DDBJ databases">
        <title>Draft genome sequences of 48 bacterial type strains from the CCUG.</title>
        <authorList>
            <person name="Tunovic T."/>
            <person name="Pineiro-Iglesias B."/>
            <person name="Unosson C."/>
            <person name="Inganas E."/>
            <person name="Ohlen M."/>
            <person name="Cardew S."/>
            <person name="Jensie-Markopoulos S."/>
            <person name="Salva-Serra F."/>
            <person name="Jaen-Luchoro D."/>
            <person name="Karlsson R."/>
            <person name="Svensson-Stadler L."/>
            <person name="Chun J."/>
            <person name="Moore E."/>
        </authorList>
    </citation>
    <scope>NUCLEOTIDE SEQUENCE</scope>
    <source>
        <strain evidence="7">CCUG 15333</strain>
    </source>
</reference>
<evidence type="ECO:0000259" key="5">
    <source>
        <dbReference type="PROSITE" id="PS51071"/>
    </source>
</evidence>
<comment type="caution">
    <text evidence="7">The sequence shown here is derived from an EMBL/GenBank/DDBJ whole genome shotgun (WGS) entry which is preliminary data.</text>
</comment>
<feature type="domain" description="HTH rpiR-type" evidence="5">
    <location>
        <begin position="6"/>
        <end position="82"/>
    </location>
</feature>
<accession>A0A6A1R469</accession>
<keyword evidence="2" id="KW-0238">DNA-binding</keyword>
<dbReference type="GO" id="GO:0097367">
    <property type="term" value="F:carbohydrate derivative binding"/>
    <property type="evidence" value="ECO:0007669"/>
    <property type="project" value="InterPro"/>
</dbReference>
<dbReference type="AlphaFoldDB" id="A0A6A1R469"/>
<dbReference type="EMBL" id="VZOT01000003">
    <property type="protein sequence ID" value="KAB0587337.1"/>
    <property type="molecule type" value="Genomic_DNA"/>
</dbReference>
<evidence type="ECO:0000256" key="2">
    <source>
        <dbReference type="ARBA" id="ARBA00023125"/>
    </source>
</evidence>
<dbReference type="Gene3D" id="1.10.10.10">
    <property type="entry name" value="Winged helix-like DNA-binding domain superfamily/Winged helix DNA-binding domain"/>
    <property type="match status" value="1"/>
</dbReference>
<dbReference type="GO" id="GO:0003700">
    <property type="term" value="F:DNA-binding transcription factor activity"/>
    <property type="evidence" value="ECO:0007669"/>
    <property type="project" value="InterPro"/>
</dbReference>
<dbReference type="Gene3D" id="3.40.50.10490">
    <property type="entry name" value="Glucose-6-phosphate isomerase like protein, domain 1"/>
    <property type="match status" value="1"/>
</dbReference>
<dbReference type="PANTHER" id="PTHR30514">
    <property type="entry name" value="GLUCOKINASE"/>
    <property type="match status" value="1"/>
</dbReference>
<keyword evidence="3" id="KW-0324">Glycolysis</keyword>
<dbReference type="SUPFAM" id="SSF53697">
    <property type="entry name" value="SIS domain"/>
    <property type="match status" value="1"/>
</dbReference>
<evidence type="ECO:0000313" key="7">
    <source>
        <dbReference type="EMBL" id="KAB0587337.1"/>
    </source>
</evidence>
<dbReference type="GO" id="GO:0006096">
    <property type="term" value="P:glycolytic process"/>
    <property type="evidence" value="ECO:0007669"/>
    <property type="project" value="UniProtKB-KW"/>
</dbReference>
<protein>
    <submittedName>
        <fullName evidence="7">MurR/RpiR family transcriptional regulator</fullName>
    </submittedName>
</protein>
<dbReference type="InterPro" id="IPR000281">
    <property type="entry name" value="HTH_RpiR"/>
</dbReference>
<gene>
    <name evidence="7" type="ORF">F7P80_05925</name>
</gene>
<evidence type="ECO:0000256" key="1">
    <source>
        <dbReference type="ARBA" id="ARBA00023015"/>
    </source>
</evidence>
<dbReference type="Pfam" id="PF01380">
    <property type="entry name" value="SIS"/>
    <property type="match status" value="1"/>
</dbReference>
<feature type="domain" description="SIS" evidence="6">
    <location>
        <begin position="123"/>
        <end position="258"/>
    </location>
</feature>
<dbReference type="InterPro" id="IPR009057">
    <property type="entry name" value="Homeodomain-like_sf"/>
</dbReference>
<dbReference type="GO" id="GO:0003677">
    <property type="term" value="F:DNA binding"/>
    <property type="evidence" value="ECO:0007669"/>
    <property type="project" value="UniProtKB-KW"/>
</dbReference>
<dbReference type="SUPFAM" id="SSF46689">
    <property type="entry name" value="Homeodomain-like"/>
    <property type="match status" value="1"/>
</dbReference>
<dbReference type="InterPro" id="IPR001347">
    <property type="entry name" value="SIS_dom"/>
</dbReference>
<dbReference type="PROSITE" id="PS51464">
    <property type="entry name" value="SIS"/>
    <property type="match status" value="1"/>
</dbReference>
<dbReference type="Pfam" id="PF01418">
    <property type="entry name" value="HTH_6"/>
    <property type="match status" value="1"/>
</dbReference>
<organism evidence="7">
    <name type="scientific">Comamonas kerstersii</name>
    <dbReference type="NCBI Taxonomy" id="225992"/>
    <lineage>
        <taxon>Bacteria</taxon>
        <taxon>Pseudomonadati</taxon>
        <taxon>Pseudomonadota</taxon>
        <taxon>Betaproteobacteria</taxon>
        <taxon>Burkholderiales</taxon>
        <taxon>Comamonadaceae</taxon>
        <taxon>Comamonas</taxon>
    </lineage>
</organism>
<evidence type="ECO:0000259" key="6">
    <source>
        <dbReference type="PROSITE" id="PS51464"/>
    </source>
</evidence>
<dbReference type="InterPro" id="IPR036388">
    <property type="entry name" value="WH-like_DNA-bd_sf"/>
</dbReference>
<evidence type="ECO:0000256" key="4">
    <source>
        <dbReference type="ARBA" id="ARBA00023163"/>
    </source>
</evidence>
<dbReference type="InterPro" id="IPR046348">
    <property type="entry name" value="SIS_dom_sf"/>
</dbReference>
<proteinExistence type="predicted"/>
<dbReference type="RefSeq" id="WP_151043392.1">
    <property type="nucleotide sequence ID" value="NZ_VZOT01000003.1"/>
</dbReference>
<keyword evidence="4" id="KW-0804">Transcription</keyword>
<sequence>MQTLTMSLLNRLRQSALEATPAIRKVGLWMAAHPLHAISLTADEIADQARASQSAVNRFATHAGFAGFVELRAALAAELQDAQEPIAKLRQQADVQSSHPLASAQSGLLQAAGELDLQVLEQCAQRLLQARHVYTIGLGMSHYFAGFAASAFMPYVQDATHLSEGGGTEQILRRMSRLGKGDVVLAITVPRYSMDIVTLARFARERGATVVALTDAASSPLVGAADKVLLAPARHSVLSHSYVSVQAVIEALLERVVRLNPQAAAITTKLIDTVLPHLQVRVPGRD</sequence>
<dbReference type="PROSITE" id="PS51071">
    <property type="entry name" value="HTH_RPIR"/>
    <property type="match status" value="1"/>
</dbReference>
<evidence type="ECO:0000256" key="3">
    <source>
        <dbReference type="ARBA" id="ARBA00023152"/>
    </source>
</evidence>
<dbReference type="InterPro" id="IPR047640">
    <property type="entry name" value="RpiR-like"/>
</dbReference>